<dbReference type="SUPFAM" id="SSF52540">
    <property type="entry name" value="P-loop containing nucleoside triphosphate hydrolases"/>
    <property type="match status" value="1"/>
</dbReference>
<dbReference type="PROSITE" id="PS00675">
    <property type="entry name" value="SIGMA54_INTERACT_1"/>
    <property type="match status" value="1"/>
</dbReference>
<dbReference type="Gene3D" id="3.40.50.300">
    <property type="entry name" value="P-loop containing nucleotide triphosphate hydrolases"/>
    <property type="match status" value="1"/>
</dbReference>
<evidence type="ECO:0000313" key="2">
    <source>
        <dbReference type="EMBL" id="KIJ60460.1"/>
    </source>
</evidence>
<dbReference type="HOGENOM" id="CLU_050405_1_0_1"/>
<organism evidence="2 3">
    <name type="scientific">Hydnomerulius pinastri MD-312</name>
    <dbReference type="NCBI Taxonomy" id="994086"/>
    <lineage>
        <taxon>Eukaryota</taxon>
        <taxon>Fungi</taxon>
        <taxon>Dikarya</taxon>
        <taxon>Basidiomycota</taxon>
        <taxon>Agaricomycotina</taxon>
        <taxon>Agaricomycetes</taxon>
        <taxon>Agaricomycetidae</taxon>
        <taxon>Boletales</taxon>
        <taxon>Boletales incertae sedis</taxon>
        <taxon>Leucogyrophana</taxon>
    </lineage>
</organism>
<sequence length="214" mass="23422">MDNRTVVVFGESGVGKSSIVNAIAGFRLAKTFNDAENDAIQSQLYDVTLASGVGVHLWDTLGLDRARMVGDSSPDAGEKHLESLVQNPTSGLGDLDLLIFCIRGNRISRSLVNTYNNVKSRAGQVPIALVINGLEKEDDMDRWWTRNERALHERGILCDAHVCVTTLESHSDPKVQARIDISRKLLCELVQSRGQAASSIRSVSVFVVGIHRLV</sequence>
<dbReference type="OrthoDB" id="8954335at2759"/>
<keyword evidence="3" id="KW-1185">Reference proteome</keyword>
<evidence type="ECO:0000313" key="3">
    <source>
        <dbReference type="Proteomes" id="UP000053820"/>
    </source>
</evidence>
<accession>A0A0C9VRJ7</accession>
<evidence type="ECO:0000259" key="1">
    <source>
        <dbReference type="Pfam" id="PF01926"/>
    </source>
</evidence>
<dbReference type="Proteomes" id="UP000053820">
    <property type="component" value="Unassembled WGS sequence"/>
</dbReference>
<dbReference type="Pfam" id="PF01926">
    <property type="entry name" value="MMR_HSR1"/>
    <property type="match status" value="1"/>
</dbReference>
<dbReference type="AlphaFoldDB" id="A0A0C9VRJ7"/>
<dbReference type="EMBL" id="KN839872">
    <property type="protein sequence ID" value="KIJ60460.1"/>
    <property type="molecule type" value="Genomic_DNA"/>
</dbReference>
<proteinExistence type="predicted"/>
<gene>
    <name evidence="2" type="ORF">HYDPIDRAFT_98610</name>
</gene>
<feature type="domain" description="G" evidence="1">
    <location>
        <begin position="5"/>
        <end position="132"/>
    </location>
</feature>
<dbReference type="InterPro" id="IPR025662">
    <property type="entry name" value="Sigma_54_int_dom_ATP-bd_1"/>
</dbReference>
<name>A0A0C9VRJ7_9AGAM</name>
<reference evidence="2 3" key="1">
    <citation type="submission" date="2014-04" db="EMBL/GenBank/DDBJ databases">
        <title>Evolutionary Origins and Diversification of the Mycorrhizal Mutualists.</title>
        <authorList>
            <consortium name="DOE Joint Genome Institute"/>
            <consortium name="Mycorrhizal Genomics Consortium"/>
            <person name="Kohler A."/>
            <person name="Kuo A."/>
            <person name="Nagy L.G."/>
            <person name="Floudas D."/>
            <person name="Copeland A."/>
            <person name="Barry K.W."/>
            <person name="Cichocki N."/>
            <person name="Veneault-Fourrey C."/>
            <person name="LaButti K."/>
            <person name="Lindquist E.A."/>
            <person name="Lipzen A."/>
            <person name="Lundell T."/>
            <person name="Morin E."/>
            <person name="Murat C."/>
            <person name="Riley R."/>
            <person name="Ohm R."/>
            <person name="Sun H."/>
            <person name="Tunlid A."/>
            <person name="Henrissat B."/>
            <person name="Grigoriev I.V."/>
            <person name="Hibbett D.S."/>
            <person name="Martin F."/>
        </authorList>
    </citation>
    <scope>NUCLEOTIDE SEQUENCE [LARGE SCALE GENOMIC DNA]</scope>
    <source>
        <strain evidence="2 3">MD-312</strain>
    </source>
</reference>
<dbReference type="InterPro" id="IPR006073">
    <property type="entry name" value="GTP-bd"/>
</dbReference>
<dbReference type="GO" id="GO:0005525">
    <property type="term" value="F:GTP binding"/>
    <property type="evidence" value="ECO:0007669"/>
    <property type="project" value="InterPro"/>
</dbReference>
<dbReference type="CDD" id="cd00882">
    <property type="entry name" value="Ras_like_GTPase"/>
    <property type="match status" value="1"/>
</dbReference>
<dbReference type="InterPro" id="IPR027417">
    <property type="entry name" value="P-loop_NTPase"/>
</dbReference>
<protein>
    <recommendedName>
        <fullName evidence="1">G domain-containing protein</fullName>
    </recommendedName>
</protein>